<feature type="region of interest" description="Disordered" evidence="1">
    <location>
        <begin position="57"/>
        <end position="85"/>
    </location>
</feature>
<gene>
    <name evidence="3" type="ORF">CORC01_02084</name>
</gene>
<feature type="chain" id="PRO_5009603087" evidence="2">
    <location>
        <begin position="26"/>
        <end position="207"/>
    </location>
</feature>
<dbReference type="GeneID" id="34555246"/>
<dbReference type="STRING" id="1209926.A0A1G4BN03"/>
<keyword evidence="4" id="KW-1185">Reference proteome</keyword>
<evidence type="ECO:0000256" key="2">
    <source>
        <dbReference type="SAM" id="SignalP"/>
    </source>
</evidence>
<dbReference type="RefSeq" id="XP_022479827.1">
    <property type="nucleotide sequence ID" value="XM_022613736.1"/>
</dbReference>
<dbReference type="Proteomes" id="UP000176998">
    <property type="component" value="Unassembled WGS sequence"/>
</dbReference>
<feature type="signal peptide" evidence="2">
    <location>
        <begin position="1"/>
        <end position="25"/>
    </location>
</feature>
<reference evidence="3 4" key="1">
    <citation type="submission" date="2016-09" db="EMBL/GenBank/DDBJ databases">
        <authorList>
            <person name="Capua I."/>
            <person name="De Benedictis P."/>
            <person name="Joannis T."/>
            <person name="Lombin L.H."/>
            <person name="Cattoli G."/>
        </authorList>
    </citation>
    <scope>NUCLEOTIDE SEQUENCE [LARGE SCALE GENOMIC DNA]</scope>
    <source>
        <strain evidence="3 4">IMI 309357</strain>
    </source>
</reference>
<comment type="caution">
    <text evidence="3">The sequence shown here is derived from an EMBL/GenBank/DDBJ whole genome shotgun (WGS) entry which is preliminary data.</text>
</comment>
<accession>A0A1G4BN03</accession>
<name>A0A1G4BN03_9PEZI</name>
<dbReference type="AlphaFoldDB" id="A0A1G4BN03"/>
<feature type="compositionally biased region" description="Pro residues" evidence="1">
    <location>
        <begin position="64"/>
        <end position="76"/>
    </location>
</feature>
<dbReference type="OrthoDB" id="4819910at2759"/>
<sequence>MASIFLHHLAIFTIAAAAAARPVLATRVPPGTQQGTYIVTLSPEGQEIHARLPDINHDNAHVLPLPPPPPPPPPQSPRGATAWPSHTAPLCSDSPWIGTYDLYHDNGARNAFSSQCAALAGARLGNGDKIYSHWGDAVAYMCSYAGSGGGGGGGGGNPCVVQEWVDAVDWAAASCAGRNGGYMECAYLSIPGWKKAYGYTHINTSFC</sequence>
<evidence type="ECO:0000313" key="3">
    <source>
        <dbReference type="EMBL" id="OHF02688.1"/>
    </source>
</evidence>
<proteinExistence type="predicted"/>
<evidence type="ECO:0000313" key="4">
    <source>
        <dbReference type="Proteomes" id="UP000176998"/>
    </source>
</evidence>
<dbReference type="EMBL" id="MJBS01000011">
    <property type="protein sequence ID" value="OHF02688.1"/>
    <property type="molecule type" value="Genomic_DNA"/>
</dbReference>
<organism evidence="3 4">
    <name type="scientific">Colletotrichum orchidophilum</name>
    <dbReference type="NCBI Taxonomy" id="1209926"/>
    <lineage>
        <taxon>Eukaryota</taxon>
        <taxon>Fungi</taxon>
        <taxon>Dikarya</taxon>
        <taxon>Ascomycota</taxon>
        <taxon>Pezizomycotina</taxon>
        <taxon>Sordariomycetes</taxon>
        <taxon>Hypocreomycetidae</taxon>
        <taxon>Glomerellales</taxon>
        <taxon>Glomerellaceae</taxon>
        <taxon>Colletotrichum</taxon>
    </lineage>
</organism>
<keyword evidence="2" id="KW-0732">Signal</keyword>
<protein>
    <submittedName>
        <fullName evidence="3">Uncharacterized protein</fullName>
    </submittedName>
</protein>
<evidence type="ECO:0000256" key="1">
    <source>
        <dbReference type="SAM" id="MobiDB-lite"/>
    </source>
</evidence>